<dbReference type="Pfam" id="PF10358">
    <property type="entry name" value="NT-C2"/>
    <property type="match status" value="1"/>
</dbReference>
<sequence length="632" mass="71235">MTVRIRKWSPWPPASTPRKFQVAVKPIKLEGLLEDGGPDTTHKFVAIKIKWKGEPKFLPLMPPFQSRPKKGVSSERILNKTVEWEEDKWFENTCCFSLVSNHHDPKFGVWQLTFDVVYRETIGSKDKMVVIGRVSINISEIAWNMGSNSTVERKLPLSLQIDGLSREATLTVLFNFVEIREHQDSAAMARTKSSQVKGLSCRENVKARRRSLSQEEVCLDESDESGSFPLTSLSNKSRAPSVSGTVPDLDKKEGWFSWKSRRFSFKRAKTKEEKLDEKTEGCSTENKIDADPQCSTSSSVDPFNDGAKQKDDPTKPCLGSEHQDNTAGAWEEKELTSRDGQAKLKASAFFASFDQRSDKAAGGSACTALVAVISHWLHSNSDSMPNRLEFDNLIMQGSSEWRKLCENVAYVNDFPNKHFDLETILRADIRPISISHNKSFVGFFGAEEFESLKGAMSFDDIWNEISSNIAADDSAPRIYIVSWNDHFFVLKAEANAYYIIDTLGERLFEGCNQAYILRFDEKAIMRKEAEKEKSGQLKTEASETENSEADKEQEEIICSGKECCREFIKRFLAAIPLKELEEDEKKKAGSYFSLHHRLQIEFNYSCSSSLPPSSTSSPLSSVTTTSSSTFSE</sequence>
<evidence type="ECO:0000256" key="1">
    <source>
        <dbReference type="SAM" id="MobiDB-lite"/>
    </source>
</evidence>
<protein>
    <recommendedName>
        <fullName evidence="2">C2 NT-type domain-containing protein</fullName>
    </recommendedName>
</protein>
<accession>A0AAW2MGV8</accession>
<feature type="region of interest" description="Disordered" evidence="1">
    <location>
        <begin position="607"/>
        <end position="632"/>
    </location>
</feature>
<dbReference type="PANTHER" id="PTHR31182">
    <property type="entry name" value="C2 NT-TYPE DOMAIN-CONTAINING PROTEIN"/>
    <property type="match status" value="1"/>
</dbReference>
<dbReference type="PANTHER" id="PTHR31182:SF17">
    <property type="entry name" value="EEIG1_EHBP1 PROTEIN AMINO-TERMINAL DOMAIN PROTEIN"/>
    <property type="match status" value="1"/>
</dbReference>
<reference evidence="3" key="2">
    <citation type="journal article" date="2024" name="Plant">
        <title>Genomic evolution and insights into agronomic trait innovations of Sesamum species.</title>
        <authorList>
            <person name="Miao H."/>
            <person name="Wang L."/>
            <person name="Qu L."/>
            <person name="Liu H."/>
            <person name="Sun Y."/>
            <person name="Le M."/>
            <person name="Wang Q."/>
            <person name="Wei S."/>
            <person name="Zheng Y."/>
            <person name="Lin W."/>
            <person name="Duan Y."/>
            <person name="Cao H."/>
            <person name="Xiong S."/>
            <person name="Wang X."/>
            <person name="Wei L."/>
            <person name="Li C."/>
            <person name="Ma Q."/>
            <person name="Ju M."/>
            <person name="Zhao R."/>
            <person name="Li G."/>
            <person name="Mu C."/>
            <person name="Tian Q."/>
            <person name="Mei H."/>
            <person name="Zhang T."/>
            <person name="Gao T."/>
            <person name="Zhang H."/>
        </authorList>
    </citation>
    <scope>NUCLEOTIDE SEQUENCE</scope>
    <source>
        <strain evidence="3">G01</strain>
    </source>
</reference>
<feature type="compositionally biased region" description="Acidic residues" evidence="1">
    <location>
        <begin position="542"/>
        <end position="552"/>
    </location>
</feature>
<name>A0AAW2MGV8_9LAMI</name>
<dbReference type="AlphaFoldDB" id="A0AAW2MGV8"/>
<feature type="domain" description="C2 NT-type" evidence="2">
    <location>
        <begin position="10"/>
        <end position="178"/>
    </location>
</feature>
<feature type="compositionally biased region" description="Polar residues" evidence="1">
    <location>
        <begin position="228"/>
        <end position="244"/>
    </location>
</feature>
<feature type="region of interest" description="Disordered" evidence="1">
    <location>
        <begin position="222"/>
        <end position="246"/>
    </location>
</feature>
<dbReference type="InterPro" id="IPR019448">
    <property type="entry name" value="NT-C2"/>
</dbReference>
<gene>
    <name evidence="3" type="ORF">Sangu_1606000</name>
</gene>
<feature type="region of interest" description="Disordered" evidence="1">
    <location>
        <begin position="274"/>
        <end position="336"/>
    </location>
</feature>
<dbReference type="PROSITE" id="PS51840">
    <property type="entry name" value="C2_NT"/>
    <property type="match status" value="1"/>
</dbReference>
<proteinExistence type="predicted"/>
<reference evidence="3" key="1">
    <citation type="submission" date="2020-06" db="EMBL/GenBank/DDBJ databases">
        <authorList>
            <person name="Li T."/>
            <person name="Hu X."/>
            <person name="Zhang T."/>
            <person name="Song X."/>
            <person name="Zhang H."/>
            <person name="Dai N."/>
            <person name="Sheng W."/>
            <person name="Hou X."/>
            <person name="Wei L."/>
        </authorList>
    </citation>
    <scope>NUCLEOTIDE SEQUENCE</scope>
    <source>
        <strain evidence="3">G01</strain>
        <tissue evidence="3">Leaf</tissue>
    </source>
</reference>
<comment type="caution">
    <text evidence="3">The sequence shown here is derived from an EMBL/GenBank/DDBJ whole genome shotgun (WGS) entry which is preliminary data.</text>
</comment>
<dbReference type="EMBL" id="JACGWK010000010">
    <property type="protein sequence ID" value="KAL0330605.1"/>
    <property type="molecule type" value="Genomic_DNA"/>
</dbReference>
<evidence type="ECO:0000313" key="3">
    <source>
        <dbReference type="EMBL" id="KAL0330605.1"/>
    </source>
</evidence>
<feature type="compositionally biased region" description="Basic and acidic residues" evidence="1">
    <location>
        <begin position="274"/>
        <end position="290"/>
    </location>
</feature>
<feature type="region of interest" description="Disordered" evidence="1">
    <location>
        <begin position="530"/>
        <end position="552"/>
    </location>
</feature>
<organism evidence="3">
    <name type="scientific">Sesamum angustifolium</name>
    <dbReference type="NCBI Taxonomy" id="2727405"/>
    <lineage>
        <taxon>Eukaryota</taxon>
        <taxon>Viridiplantae</taxon>
        <taxon>Streptophyta</taxon>
        <taxon>Embryophyta</taxon>
        <taxon>Tracheophyta</taxon>
        <taxon>Spermatophyta</taxon>
        <taxon>Magnoliopsida</taxon>
        <taxon>eudicotyledons</taxon>
        <taxon>Gunneridae</taxon>
        <taxon>Pentapetalae</taxon>
        <taxon>asterids</taxon>
        <taxon>lamiids</taxon>
        <taxon>Lamiales</taxon>
        <taxon>Pedaliaceae</taxon>
        <taxon>Sesamum</taxon>
    </lineage>
</organism>
<evidence type="ECO:0000259" key="2">
    <source>
        <dbReference type="PROSITE" id="PS51840"/>
    </source>
</evidence>